<dbReference type="EMBL" id="JAJDKZ010000108">
    <property type="protein sequence ID" value="MCB8611531.1"/>
    <property type="molecule type" value="Genomic_DNA"/>
</dbReference>
<dbReference type="InterPro" id="IPR007737">
    <property type="entry name" value="Mga_HTH"/>
</dbReference>
<name>A0AAW4VTM8_9FIRM</name>
<feature type="non-terminal residue" evidence="2">
    <location>
        <position position="58"/>
    </location>
</feature>
<reference evidence="2" key="1">
    <citation type="submission" date="2021-10" db="EMBL/GenBank/DDBJ databases">
        <title>Collection of gut derived symbiotic bacterial strains cultured from healthy donors.</title>
        <authorList>
            <person name="Lin H."/>
            <person name="Littmann E."/>
            <person name="Kohout C."/>
            <person name="Pamer E.G."/>
        </authorList>
    </citation>
    <scope>NUCLEOTIDE SEQUENCE</scope>
    <source>
        <strain evidence="2">DFI.4.48</strain>
    </source>
</reference>
<organism evidence="2 3">
    <name type="scientific">Faecalibacillus faecis</name>
    <dbReference type="NCBI Taxonomy" id="1982628"/>
    <lineage>
        <taxon>Bacteria</taxon>
        <taxon>Bacillati</taxon>
        <taxon>Bacillota</taxon>
        <taxon>Erysipelotrichia</taxon>
        <taxon>Erysipelotrichales</taxon>
        <taxon>Coprobacillaceae</taxon>
        <taxon>Faecalibacillus</taxon>
    </lineage>
</organism>
<dbReference type="Pfam" id="PF05043">
    <property type="entry name" value="Mga"/>
    <property type="match status" value="1"/>
</dbReference>
<feature type="domain" description="Mga helix-turn-helix" evidence="1">
    <location>
        <begin position="7"/>
        <end position="51"/>
    </location>
</feature>
<accession>A0AAW4VTM8</accession>
<evidence type="ECO:0000313" key="3">
    <source>
        <dbReference type="Proteomes" id="UP001198439"/>
    </source>
</evidence>
<sequence>MNRRSNKILKDLILGIHADVSGLEEKYHIQERTIRADIKELNKELEAYELPVIASDLD</sequence>
<evidence type="ECO:0000313" key="2">
    <source>
        <dbReference type="EMBL" id="MCB8611531.1"/>
    </source>
</evidence>
<comment type="caution">
    <text evidence="2">The sequence shown here is derived from an EMBL/GenBank/DDBJ whole genome shotgun (WGS) entry which is preliminary data.</text>
</comment>
<dbReference type="Proteomes" id="UP001198439">
    <property type="component" value="Unassembled WGS sequence"/>
</dbReference>
<gene>
    <name evidence="2" type="ORF">LJD69_13120</name>
</gene>
<dbReference type="RefSeq" id="WP_227280121.1">
    <property type="nucleotide sequence ID" value="NZ_JAJDKZ010000108.1"/>
</dbReference>
<evidence type="ECO:0000259" key="1">
    <source>
        <dbReference type="Pfam" id="PF05043"/>
    </source>
</evidence>
<protein>
    <submittedName>
        <fullName evidence="2">Helix-turn-helix domain-containing protein</fullName>
    </submittedName>
</protein>
<proteinExistence type="predicted"/>
<dbReference type="AlphaFoldDB" id="A0AAW4VTM8"/>